<dbReference type="GO" id="GO:0016747">
    <property type="term" value="F:acyltransferase activity, transferring groups other than amino-acyl groups"/>
    <property type="evidence" value="ECO:0007669"/>
    <property type="project" value="InterPro"/>
</dbReference>
<evidence type="ECO:0000259" key="3">
    <source>
        <dbReference type="PROSITE" id="PS51186"/>
    </source>
</evidence>
<dbReference type="EMBL" id="SMFY01000001">
    <property type="protein sequence ID" value="TCK30118.1"/>
    <property type="molecule type" value="Genomic_DNA"/>
</dbReference>
<dbReference type="InterPro" id="IPR000182">
    <property type="entry name" value="GNAT_dom"/>
</dbReference>
<keyword evidence="1 4" id="KW-0808">Transferase</keyword>
<reference evidence="4 5" key="1">
    <citation type="submission" date="2019-03" db="EMBL/GenBank/DDBJ databases">
        <title>Genomic Encyclopedia of Type Strains, Phase IV (KMG-IV): sequencing the most valuable type-strain genomes for metagenomic binning, comparative biology and taxonomic classification.</title>
        <authorList>
            <person name="Goeker M."/>
        </authorList>
    </citation>
    <scope>NUCLEOTIDE SEQUENCE [LARGE SCALE GENOMIC DNA]</scope>
    <source>
        <strain evidence="4 5">DSM 101</strain>
    </source>
</reference>
<dbReference type="Gene3D" id="3.40.630.30">
    <property type="match status" value="1"/>
</dbReference>
<organism evidence="4 5">
    <name type="scientific">Ancylobacter aquaticus</name>
    <dbReference type="NCBI Taxonomy" id="100"/>
    <lineage>
        <taxon>Bacteria</taxon>
        <taxon>Pseudomonadati</taxon>
        <taxon>Pseudomonadota</taxon>
        <taxon>Alphaproteobacteria</taxon>
        <taxon>Hyphomicrobiales</taxon>
        <taxon>Xanthobacteraceae</taxon>
        <taxon>Ancylobacter</taxon>
    </lineage>
</organism>
<proteinExistence type="predicted"/>
<dbReference type="Pfam" id="PF13508">
    <property type="entry name" value="Acetyltransf_7"/>
    <property type="match status" value="1"/>
</dbReference>
<name>A0A4R1I5E4_ANCAQ</name>
<dbReference type="Proteomes" id="UP000295030">
    <property type="component" value="Unassembled WGS sequence"/>
</dbReference>
<dbReference type="OrthoDB" id="9809751at2"/>
<accession>A0A4R1I5E4</accession>
<dbReference type="PANTHER" id="PTHR43877">
    <property type="entry name" value="AMINOALKYLPHOSPHONATE N-ACETYLTRANSFERASE-RELATED-RELATED"/>
    <property type="match status" value="1"/>
</dbReference>
<dbReference type="AlphaFoldDB" id="A0A4R1I5E4"/>
<feature type="domain" description="N-acetyltransferase" evidence="3">
    <location>
        <begin position="8"/>
        <end position="154"/>
    </location>
</feature>
<evidence type="ECO:0000256" key="1">
    <source>
        <dbReference type="ARBA" id="ARBA00022679"/>
    </source>
</evidence>
<evidence type="ECO:0000256" key="2">
    <source>
        <dbReference type="ARBA" id="ARBA00023315"/>
    </source>
</evidence>
<keyword evidence="2" id="KW-0012">Acyltransferase</keyword>
<gene>
    <name evidence="4" type="ORF">EV667_0204</name>
</gene>
<evidence type="ECO:0000313" key="5">
    <source>
        <dbReference type="Proteomes" id="UP000295030"/>
    </source>
</evidence>
<dbReference type="SUPFAM" id="SSF55729">
    <property type="entry name" value="Acyl-CoA N-acyltransferases (Nat)"/>
    <property type="match status" value="1"/>
</dbReference>
<evidence type="ECO:0000313" key="4">
    <source>
        <dbReference type="EMBL" id="TCK30118.1"/>
    </source>
</evidence>
<protein>
    <submittedName>
        <fullName evidence="4">Acetyltransferase (GNAT) family protein</fullName>
    </submittedName>
</protein>
<comment type="caution">
    <text evidence="4">The sequence shown here is derived from an EMBL/GenBank/DDBJ whole genome shotgun (WGS) entry which is preliminary data.</text>
</comment>
<dbReference type="RefSeq" id="WP_131833487.1">
    <property type="nucleotide sequence ID" value="NZ_SMFY01000001.1"/>
</dbReference>
<dbReference type="InterPro" id="IPR050832">
    <property type="entry name" value="Bact_Acetyltransf"/>
</dbReference>
<sequence length="154" mass="16877">MTSPCRMSDLREVPAFAAVVAERVWRAWWEAKGVPLAALRARLDESFGPGVVPSTFVAHEQDRFLGCVALIAADVDLRPALTPWVAALWVEPDARRQGIGAALVVRATEAAFAAGHECVYLAAEERRASYYAGRGWTLLEPDVEGLEIFVRRNG</sequence>
<dbReference type="CDD" id="cd04301">
    <property type="entry name" value="NAT_SF"/>
    <property type="match status" value="1"/>
</dbReference>
<dbReference type="PROSITE" id="PS51186">
    <property type="entry name" value="GNAT"/>
    <property type="match status" value="1"/>
</dbReference>
<dbReference type="InterPro" id="IPR016181">
    <property type="entry name" value="Acyl_CoA_acyltransferase"/>
</dbReference>
<keyword evidence="5" id="KW-1185">Reference proteome</keyword>